<dbReference type="InterPro" id="IPR051910">
    <property type="entry name" value="ComF/GntX_DNA_util-trans"/>
</dbReference>
<dbReference type="Pfam" id="PF18912">
    <property type="entry name" value="DZR_2"/>
    <property type="match status" value="1"/>
</dbReference>
<dbReference type="InterPro" id="IPR044005">
    <property type="entry name" value="DZR_2"/>
</dbReference>
<protein>
    <submittedName>
        <fullName evidence="3">Competence protein F-like protein, phosphoribosyltransferase domain</fullName>
    </submittedName>
</protein>
<evidence type="ECO:0000313" key="3">
    <source>
        <dbReference type="EMBL" id="QAT17324.1"/>
    </source>
</evidence>
<sequence length="248" mass="28022">MFPMLKSYAQACCDLLFPRSCHICSRLLCGATARFDDHLCADCFASMKRCNAISCRWCGSPLTEEREKEEFFCRRCRNDKPAYHRLMTCYAYEGPVRLLIHKMKYEGRAYLASTIARLIAAALPDKWLDLFDALVPVPLHAARAREREFNQAEAIARHLAGTTSLPVIPALQRSKNTPALADLKKQGRMRVLNHAFRLDEKCSSLMSRRRILLVDDIVTTTATARQASRLLMDEGGCCQVTVLAFAKS</sequence>
<keyword evidence="4" id="KW-1185">Reference proteome</keyword>
<dbReference type="EMBL" id="CP019384">
    <property type="protein sequence ID" value="QAT17324.1"/>
    <property type="molecule type" value="Genomic_DNA"/>
</dbReference>
<gene>
    <name evidence="3" type="ORF">BU251_06060</name>
</gene>
<dbReference type="KEGG" id="vai:BU251_06060"/>
<keyword evidence="3" id="KW-0328">Glycosyltransferase</keyword>
<organism evidence="3 4">
    <name type="scientific">Velamenicoccus archaeovorus</name>
    <dbReference type="NCBI Taxonomy" id="1930593"/>
    <lineage>
        <taxon>Bacteria</taxon>
        <taxon>Pseudomonadati</taxon>
        <taxon>Candidatus Omnitrophota</taxon>
        <taxon>Candidatus Velamenicoccus</taxon>
    </lineage>
</organism>
<reference evidence="3 4" key="1">
    <citation type="submission" date="2017-01" db="EMBL/GenBank/DDBJ databases">
        <title>First insights into the biology of 'candidatus Vampirococcus archaeovorus'.</title>
        <authorList>
            <person name="Kizina J."/>
            <person name="Jordan S."/>
            <person name="Stueber K."/>
            <person name="Reinhardt R."/>
            <person name="Harder J."/>
        </authorList>
    </citation>
    <scope>NUCLEOTIDE SEQUENCE [LARGE SCALE GENOMIC DNA]</scope>
    <source>
        <strain evidence="3 4">LiM</strain>
    </source>
</reference>
<dbReference type="PANTHER" id="PTHR47505:SF1">
    <property type="entry name" value="DNA UTILIZATION PROTEIN YHGH"/>
    <property type="match status" value="1"/>
</dbReference>
<dbReference type="Proteomes" id="UP000287243">
    <property type="component" value="Chromosome"/>
</dbReference>
<evidence type="ECO:0000259" key="2">
    <source>
        <dbReference type="Pfam" id="PF18912"/>
    </source>
</evidence>
<proteinExistence type="inferred from homology"/>
<dbReference type="CDD" id="cd06223">
    <property type="entry name" value="PRTases_typeI"/>
    <property type="match status" value="1"/>
</dbReference>
<evidence type="ECO:0000256" key="1">
    <source>
        <dbReference type="ARBA" id="ARBA00008007"/>
    </source>
</evidence>
<comment type="similarity">
    <text evidence="1">Belongs to the ComF/GntX family.</text>
</comment>
<name>A0A410P5S5_VELA1</name>
<dbReference type="AlphaFoldDB" id="A0A410P5S5"/>
<dbReference type="SUPFAM" id="SSF53271">
    <property type="entry name" value="PRTase-like"/>
    <property type="match status" value="1"/>
</dbReference>
<keyword evidence="3" id="KW-0808">Transferase</keyword>
<dbReference type="InterPro" id="IPR029057">
    <property type="entry name" value="PRTase-like"/>
</dbReference>
<accession>A0A410P5S5</accession>
<dbReference type="GO" id="GO:0016757">
    <property type="term" value="F:glycosyltransferase activity"/>
    <property type="evidence" value="ECO:0007669"/>
    <property type="project" value="UniProtKB-KW"/>
</dbReference>
<dbReference type="Gene3D" id="3.40.50.2020">
    <property type="match status" value="1"/>
</dbReference>
<dbReference type="PANTHER" id="PTHR47505">
    <property type="entry name" value="DNA UTILIZATION PROTEIN YHGH"/>
    <property type="match status" value="1"/>
</dbReference>
<feature type="domain" description="Double zinc ribbon" evidence="2">
    <location>
        <begin position="13"/>
        <end position="77"/>
    </location>
</feature>
<evidence type="ECO:0000313" key="4">
    <source>
        <dbReference type="Proteomes" id="UP000287243"/>
    </source>
</evidence>
<dbReference type="InterPro" id="IPR000836">
    <property type="entry name" value="PRTase_dom"/>
</dbReference>